<evidence type="ECO:0000313" key="1">
    <source>
        <dbReference type="EMBL" id="KAK9142015.1"/>
    </source>
</evidence>
<dbReference type="Proteomes" id="UP001420932">
    <property type="component" value="Unassembled WGS sequence"/>
</dbReference>
<proteinExistence type="predicted"/>
<dbReference type="EMBL" id="JBBNAF010000005">
    <property type="protein sequence ID" value="KAK9142015.1"/>
    <property type="molecule type" value="Genomic_DNA"/>
</dbReference>
<protein>
    <submittedName>
        <fullName evidence="1">Uncharacterized protein</fullName>
    </submittedName>
</protein>
<dbReference type="AlphaFoldDB" id="A0AAP0PI46"/>
<name>A0AAP0PI46_9MAGN</name>
<organism evidence="1 2">
    <name type="scientific">Stephania yunnanensis</name>
    <dbReference type="NCBI Taxonomy" id="152371"/>
    <lineage>
        <taxon>Eukaryota</taxon>
        <taxon>Viridiplantae</taxon>
        <taxon>Streptophyta</taxon>
        <taxon>Embryophyta</taxon>
        <taxon>Tracheophyta</taxon>
        <taxon>Spermatophyta</taxon>
        <taxon>Magnoliopsida</taxon>
        <taxon>Ranunculales</taxon>
        <taxon>Menispermaceae</taxon>
        <taxon>Menispermoideae</taxon>
        <taxon>Cissampelideae</taxon>
        <taxon>Stephania</taxon>
    </lineage>
</organism>
<comment type="caution">
    <text evidence="1">The sequence shown here is derived from an EMBL/GenBank/DDBJ whole genome shotgun (WGS) entry which is preliminary data.</text>
</comment>
<sequence length="52" mass="5701">MKFNCPSSPKGLLVLQGTLSATSAFIKPQSRYTQSLLPCMLAYSQNLLITTH</sequence>
<evidence type="ECO:0000313" key="2">
    <source>
        <dbReference type="Proteomes" id="UP001420932"/>
    </source>
</evidence>
<keyword evidence="2" id="KW-1185">Reference proteome</keyword>
<reference evidence="1 2" key="1">
    <citation type="submission" date="2024-01" db="EMBL/GenBank/DDBJ databases">
        <title>Genome assemblies of Stephania.</title>
        <authorList>
            <person name="Yang L."/>
        </authorList>
    </citation>
    <scope>NUCLEOTIDE SEQUENCE [LARGE SCALE GENOMIC DNA]</scope>
    <source>
        <strain evidence="1">YNDBR</strain>
        <tissue evidence="1">Leaf</tissue>
    </source>
</reference>
<gene>
    <name evidence="1" type="ORF">Syun_011415</name>
</gene>
<accession>A0AAP0PI46</accession>